<gene>
    <name evidence="1" type="ORF">ENR47_01820</name>
</gene>
<reference evidence="1" key="1">
    <citation type="journal article" date="2020" name="mSystems">
        <title>Genome- and Community-Level Interaction Insights into Carbon Utilization and Element Cycling Functions of Hydrothermarchaeota in Hydrothermal Sediment.</title>
        <authorList>
            <person name="Zhou Z."/>
            <person name="Liu Y."/>
            <person name="Xu W."/>
            <person name="Pan J."/>
            <person name="Luo Z.H."/>
            <person name="Li M."/>
        </authorList>
    </citation>
    <scope>NUCLEOTIDE SEQUENCE [LARGE SCALE GENOMIC DNA]</scope>
    <source>
        <strain evidence="1">SpSt-402</strain>
    </source>
</reference>
<dbReference type="EMBL" id="DSRD01000120">
    <property type="protein sequence ID" value="HGW93012.1"/>
    <property type="molecule type" value="Genomic_DNA"/>
</dbReference>
<sequence length="77" mass="7937">MGGGVGVPGSAARIEPFSGIAELRIVGNGDPDGAFFFFDTPFESFVSSWLTESNSGKLLEVAMIQAGIALLVESGVD</sequence>
<dbReference type="AlphaFoldDB" id="A0A832H0U3"/>
<accession>A0A832H0U3</accession>
<comment type="caution">
    <text evidence="1">The sequence shown here is derived from an EMBL/GenBank/DDBJ whole genome shotgun (WGS) entry which is preliminary data.</text>
</comment>
<evidence type="ECO:0000313" key="1">
    <source>
        <dbReference type="EMBL" id="HGW93012.1"/>
    </source>
</evidence>
<name>A0A832H0U3_9CYAN</name>
<organism evidence="1">
    <name type="scientific">Oscillatoriales cyanobacterium SpSt-402</name>
    <dbReference type="NCBI Taxonomy" id="2282168"/>
    <lineage>
        <taxon>Bacteria</taxon>
        <taxon>Bacillati</taxon>
        <taxon>Cyanobacteriota</taxon>
        <taxon>Cyanophyceae</taxon>
        <taxon>Oscillatoriophycideae</taxon>
        <taxon>Oscillatoriales</taxon>
    </lineage>
</organism>
<protein>
    <submittedName>
        <fullName evidence="1">Uncharacterized protein</fullName>
    </submittedName>
</protein>
<proteinExistence type="predicted"/>